<dbReference type="OrthoDB" id="9806690at2"/>
<dbReference type="GO" id="GO:0000725">
    <property type="term" value="P:recombinational repair"/>
    <property type="evidence" value="ECO:0007669"/>
    <property type="project" value="TreeGrafter"/>
</dbReference>
<dbReference type="PANTHER" id="PTHR11070">
    <property type="entry name" value="UVRD / RECB / PCRA DNA HELICASE FAMILY MEMBER"/>
    <property type="match status" value="1"/>
</dbReference>
<evidence type="ECO:0000256" key="6">
    <source>
        <dbReference type="ARBA" id="ARBA00022806"/>
    </source>
</evidence>
<evidence type="ECO:0000256" key="15">
    <source>
        <dbReference type="PROSITE-ProRule" id="PRU00560"/>
    </source>
</evidence>
<dbReference type="GO" id="GO:0005524">
    <property type="term" value="F:ATP binding"/>
    <property type="evidence" value="ECO:0007669"/>
    <property type="project" value="UniProtKB-UniRule"/>
</dbReference>
<evidence type="ECO:0000256" key="1">
    <source>
        <dbReference type="ARBA" id="ARBA00009922"/>
    </source>
</evidence>
<dbReference type="InterPro" id="IPR038726">
    <property type="entry name" value="PDDEXK_AddAB-type"/>
</dbReference>
<accession>A0A5Q6RX33</accession>
<keyword evidence="9" id="KW-0238">DNA-binding</keyword>
<sequence length="1179" mass="126054">MTDHPRPPAYALVPPPAERAPAPTLDADQQSVVDHRGGPLLVLAGPGTGKTTTLVETVVDRIERHGLRPEQVLVLTFSRKAAEELRHRVSARLDRTVSTPLATTFHSFCYGLVREFQDPKSYSEPLQLLSASESDSRIRELVVGGLDDRTIAWPARLGPALRTRGFAVELERLMTRTRALGLDPVDLAAAGAAAGRTDWGAAAEFFEEYLDVLDAQNLIDYAELVHRAGIVAADPEHQPTLRDRFRFVIVDEYQDTDPAQVAMLRALAGDGRDLVVVGDPDQSIYAFRGADVSGILGFSHTFRTTTGAPAPVVSLRRTRRFGPRILAASRAVAQRIPLGRLAVEARGFRDPEPSRPVGGDEVWVRRFADPAAEAEHIALMLRRAHLEEGIGWDDMAVLVRAGTAMPRLQRALQAAGVPVEVAGAEVPLRTEPAVAALLGALRLSVTLSEGADLDPEAVERYLTGPLGDLDAAELRILCQELRRRDAWDDDGERRLPRSSRELLVELVRMPLTVAPLVDGAHRGRAGDVAARAYAAAVLLADAARLVAAQASPEQVLWTIWRGTRWQGRLLAAIEGARGDTNAGGAVAGPAGGAVADRSREAVADRSGRPDGAVADPSAETGGAAGAVGAEPLDLADTEAAAAAHRDLDAVVALFALAARAEESQRRQKVAAFLDEVAHHEVPTDTLAERGQRGSAVRLLTAHRAKGLEWDLVVVAGVQEGTWPDARHRGSLLAAERLAPGDVHATSDPVDAAAPARLGLPATTAELVAEERRLFYVAVTRARSRLVVTAVASLDPDGDQPSAFVADVERHASSASTAPERRPRRGMSLRGVIAELRELAEYGATPAVRDAAARRLGTLAAAPVPAAAPAHPDTWWGLREVTRSEHPVRALDQPVQLSGSSLDAISSCSLSWFLTHEAKGETVSSTAQGFGLLVHALAADVVRGGTAADPAALDAALDVVWERLAYAAPWVAQREREEARSAIGRFAQWHADQEQAARRRPLAAEHGFEVRLRVADDDVILRGSMDRVEVDVDGFVHVVDFKTGKYAPTGSDIAEHAQLGVYQLAIEHGVADGLLGEPGEVVASSGGAELVQLRVQDSARRPTAPKVQPQDPPREDAPFFAYALLEDAVRTVRSEQWIATPSPKACQFCQFARVCPAKPEGSSVLDAVAPTTLGTEEQAS</sequence>
<feature type="domain" description="UvrD-like helicase C-terminal" evidence="18">
    <location>
        <begin position="323"/>
        <end position="706"/>
    </location>
</feature>
<dbReference type="GO" id="GO:0005829">
    <property type="term" value="C:cytosol"/>
    <property type="evidence" value="ECO:0007669"/>
    <property type="project" value="TreeGrafter"/>
</dbReference>
<dbReference type="EC" id="5.6.2.4" evidence="13"/>
<dbReference type="GO" id="GO:0033202">
    <property type="term" value="C:DNA helicase complex"/>
    <property type="evidence" value="ECO:0007669"/>
    <property type="project" value="TreeGrafter"/>
</dbReference>
<evidence type="ECO:0000256" key="14">
    <source>
        <dbReference type="ARBA" id="ARBA00048988"/>
    </source>
</evidence>
<dbReference type="PROSITE" id="PS51217">
    <property type="entry name" value="UVRD_HELICASE_CTER"/>
    <property type="match status" value="1"/>
</dbReference>
<dbReference type="Proteomes" id="UP000307768">
    <property type="component" value="Unassembled WGS sequence"/>
</dbReference>
<keyword evidence="10" id="KW-0234">DNA repair</keyword>
<feature type="region of interest" description="Disordered" evidence="16">
    <location>
        <begin position="1"/>
        <end position="26"/>
    </location>
</feature>
<evidence type="ECO:0000256" key="9">
    <source>
        <dbReference type="ARBA" id="ARBA00023125"/>
    </source>
</evidence>
<dbReference type="EMBL" id="VDFQ02000003">
    <property type="protein sequence ID" value="KAA1422610.1"/>
    <property type="molecule type" value="Genomic_DNA"/>
</dbReference>
<reference evidence="19 20" key="1">
    <citation type="submission" date="2019-09" db="EMBL/GenBank/DDBJ databases">
        <title>Mumia zhuanghuii sp. nov. isolated from the intestinal contents of plateau pika (Ochotona curzoniae) in the Qinghai-Tibet plateau of China.</title>
        <authorList>
            <person name="Tian Z."/>
        </authorList>
    </citation>
    <scope>NUCLEOTIDE SEQUENCE [LARGE SCALE GENOMIC DNA]</scope>
    <source>
        <strain evidence="20">350</strain>
    </source>
</reference>
<dbReference type="GO" id="GO:0004527">
    <property type="term" value="F:exonuclease activity"/>
    <property type="evidence" value="ECO:0007669"/>
    <property type="project" value="UniProtKB-KW"/>
</dbReference>
<evidence type="ECO:0000259" key="17">
    <source>
        <dbReference type="PROSITE" id="PS51198"/>
    </source>
</evidence>
<keyword evidence="5 15" id="KW-0378">Hydrolase</keyword>
<evidence type="ECO:0000256" key="16">
    <source>
        <dbReference type="SAM" id="MobiDB-lite"/>
    </source>
</evidence>
<feature type="compositionally biased region" description="Basic and acidic residues" evidence="16">
    <location>
        <begin position="596"/>
        <end position="608"/>
    </location>
</feature>
<feature type="region of interest" description="Disordered" evidence="16">
    <location>
        <begin position="581"/>
        <end position="625"/>
    </location>
</feature>
<organism evidence="19 20">
    <name type="scientific">Mumia zhuanghuii</name>
    <dbReference type="NCBI Taxonomy" id="2585211"/>
    <lineage>
        <taxon>Bacteria</taxon>
        <taxon>Bacillati</taxon>
        <taxon>Actinomycetota</taxon>
        <taxon>Actinomycetes</taxon>
        <taxon>Propionibacteriales</taxon>
        <taxon>Nocardioidaceae</taxon>
        <taxon>Mumia</taxon>
    </lineage>
</organism>
<evidence type="ECO:0000259" key="18">
    <source>
        <dbReference type="PROSITE" id="PS51217"/>
    </source>
</evidence>
<name>A0A5Q6RX33_9ACTN</name>
<evidence type="ECO:0000313" key="19">
    <source>
        <dbReference type="EMBL" id="KAA1422610.1"/>
    </source>
</evidence>
<protein>
    <recommendedName>
        <fullName evidence="13">DNA 3'-5' helicase</fullName>
        <ecNumber evidence="13">5.6.2.4</ecNumber>
    </recommendedName>
</protein>
<evidence type="ECO:0000256" key="7">
    <source>
        <dbReference type="ARBA" id="ARBA00022839"/>
    </source>
</evidence>
<evidence type="ECO:0000256" key="5">
    <source>
        <dbReference type="ARBA" id="ARBA00022801"/>
    </source>
</evidence>
<dbReference type="CDD" id="cd17932">
    <property type="entry name" value="DEXQc_UvrD"/>
    <property type="match status" value="1"/>
</dbReference>
<keyword evidence="6 15" id="KW-0347">Helicase</keyword>
<feature type="binding site" evidence="15">
    <location>
        <begin position="44"/>
        <end position="51"/>
    </location>
    <ligand>
        <name>ATP</name>
        <dbReference type="ChEBI" id="CHEBI:30616"/>
    </ligand>
</feature>
<keyword evidence="4" id="KW-0227">DNA damage</keyword>
<evidence type="ECO:0000256" key="10">
    <source>
        <dbReference type="ARBA" id="ARBA00023204"/>
    </source>
</evidence>
<dbReference type="Gene3D" id="3.40.50.300">
    <property type="entry name" value="P-loop containing nucleotide triphosphate hydrolases"/>
    <property type="match status" value="3"/>
</dbReference>
<evidence type="ECO:0000256" key="13">
    <source>
        <dbReference type="ARBA" id="ARBA00034808"/>
    </source>
</evidence>
<dbReference type="InterPro" id="IPR013986">
    <property type="entry name" value="DExx_box_DNA_helicase_dom_sf"/>
</dbReference>
<dbReference type="GO" id="GO:0043138">
    <property type="term" value="F:3'-5' DNA helicase activity"/>
    <property type="evidence" value="ECO:0007669"/>
    <property type="project" value="UniProtKB-EC"/>
</dbReference>
<comment type="catalytic activity">
    <reaction evidence="12">
        <text>Couples ATP hydrolysis with the unwinding of duplex DNA by translocating in the 3'-5' direction.</text>
        <dbReference type="EC" id="5.6.2.4"/>
    </reaction>
</comment>
<dbReference type="InterPro" id="IPR011604">
    <property type="entry name" value="PDDEXK-like_dom_sf"/>
</dbReference>
<comment type="catalytic activity">
    <reaction evidence="14">
        <text>ATP + H2O = ADP + phosphate + H(+)</text>
        <dbReference type="Rhea" id="RHEA:13065"/>
        <dbReference type="ChEBI" id="CHEBI:15377"/>
        <dbReference type="ChEBI" id="CHEBI:15378"/>
        <dbReference type="ChEBI" id="CHEBI:30616"/>
        <dbReference type="ChEBI" id="CHEBI:43474"/>
        <dbReference type="ChEBI" id="CHEBI:456216"/>
        <dbReference type="EC" id="5.6.2.4"/>
    </reaction>
</comment>
<dbReference type="Pfam" id="PF00580">
    <property type="entry name" value="UvrD-helicase"/>
    <property type="match status" value="1"/>
</dbReference>
<dbReference type="InterPro" id="IPR014017">
    <property type="entry name" value="DNA_helicase_UvrD-like_C"/>
</dbReference>
<keyword evidence="11" id="KW-0413">Isomerase</keyword>
<evidence type="ECO:0000313" key="20">
    <source>
        <dbReference type="Proteomes" id="UP000307768"/>
    </source>
</evidence>
<dbReference type="AlphaFoldDB" id="A0A5Q6RX33"/>
<comment type="caution">
    <text evidence="19">The sequence shown here is derived from an EMBL/GenBank/DDBJ whole genome shotgun (WGS) entry which is preliminary data.</text>
</comment>
<dbReference type="SUPFAM" id="SSF52540">
    <property type="entry name" value="P-loop containing nucleoside triphosphate hydrolases"/>
    <property type="match status" value="1"/>
</dbReference>
<evidence type="ECO:0000256" key="12">
    <source>
        <dbReference type="ARBA" id="ARBA00034617"/>
    </source>
</evidence>
<comment type="similarity">
    <text evidence="1">Belongs to the helicase family. UvrD subfamily.</text>
</comment>
<dbReference type="InterPro" id="IPR027417">
    <property type="entry name" value="P-loop_NTPase"/>
</dbReference>
<keyword evidence="3 15" id="KW-0547">Nucleotide-binding</keyword>
<dbReference type="RefSeq" id="WP_149769560.1">
    <property type="nucleotide sequence ID" value="NZ_VDFQ02000003.1"/>
</dbReference>
<dbReference type="Pfam" id="PF12705">
    <property type="entry name" value="PDDEXK_1"/>
    <property type="match status" value="1"/>
</dbReference>
<evidence type="ECO:0000256" key="3">
    <source>
        <dbReference type="ARBA" id="ARBA00022741"/>
    </source>
</evidence>
<dbReference type="Gene3D" id="3.90.320.10">
    <property type="match status" value="1"/>
</dbReference>
<dbReference type="Gene3D" id="1.10.10.160">
    <property type="match status" value="1"/>
</dbReference>
<gene>
    <name evidence="19" type="ORF">FE697_010480</name>
</gene>
<dbReference type="InterPro" id="IPR000212">
    <property type="entry name" value="DNA_helicase_UvrD/REP"/>
</dbReference>
<evidence type="ECO:0000256" key="8">
    <source>
        <dbReference type="ARBA" id="ARBA00022840"/>
    </source>
</evidence>
<keyword evidence="8 15" id="KW-0067">ATP-binding</keyword>
<evidence type="ECO:0000256" key="4">
    <source>
        <dbReference type="ARBA" id="ARBA00022763"/>
    </source>
</evidence>
<evidence type="ECO:0000256" key="11">
    <source>
        <dbReference type="ARBA" id="ARBA00023235"/>
    </source>
</evidence>
<dbReference type="PANTHER" id="PTHR11070:SF59">
    <property type="entry name" value="DNA 3'-5' HELICASE"/>
    <property type="match status" value="1"/>
</dbReference>
<proteinExistence type="inferred from homology"/>
<keyword evidence="7" id="KW-0269">Exonuclease</keyword>
<evidence type="ECO:0000256" key="2">
    <source>
        <dbReference type="ARBA" id="ARBA00022722"/>
    </source>
</evidence>
<dbReference type="PROSITE" id="PS51198">
    <property type="entry name" value="UVRD_HELICASE_ATP_BIND"/>
    <property type="match status" value="1"/>
</dbReference>
<dbReference type="InterPro" id="IPR014016">
    <property type="entry name" value="UvrD-like_ATP-bd"/>
</dbReference>
<feature type="domain" description="UvrD-like helicase ATP-binding" evidence="17">
    <location>
        <begin position="23"/>
        <end position="322"/>
    </location>
</feature>
<keyword evidence="2" id="KW-0540">Nuclease</keyword>
<dbReference type="Pfam" id="PF13361">
    <property type="entry name" value="UvrD_C"/>
    <property type="match status" value="1"/>
</dbReference>
<dbReference type="GO" id="GO:0003677">
    <property type="term" value="F:DNA binding"/>
    <property type="evidence" value="ECO:0007669"/>
    <property type="project" value="UniProtKB-KW"/>
</dbReference>
<dbReference type="Gene3D" id="1.10.486.10">
    <property type="entry name" value="PCRA, domain 4"/>
    <property type="match status" value="1"/>
</dbReference>